<dbReference type="InterPro" id="IPR001387">
    <property type="entry name" value="Cro/C1-type_HTH"/>
</dbReference>
<dbReference type="InterPro" id="IPR018653">
    <property type="entry name" value="ScfR_C"/>
</dbReference>
<evidence type="ECO:0000259" key="1">
    <source>
        <dbReference type="PROSITE" id="PS50943"/>
    </source>
</evidence>
<dbReference type="PROSITE" id="PS50943">
    <property type="entry name" value="HTH_CROC1"/>
    <property type="match status" value="1"/>
</dbReference>
<evidence type="ECO:0000313" key="2">
    <source>
        <dbReference type="EMBL" id="WGH77849.1"/>
    </source>
</evidence>
<dbReference type="SUPFAM" id="SSF47413">
    <property type="entry name" value="lambda repressor-like DNA-binding domains"/>
    <property type="match status" value="1"/>
</dbReference>
<protein>
    <submittedName>
        <fullName evidence="2">Short-chain fatty acyl-CoA regulator family protein</fullName>
    </submittedName>
</protein>
<dbReference type="Pfam" id="PF01381">
    <property type="entry name" value="HTH_3"/>
    <property type="match status" value="1"/>
</dbReference>
<proteinExistence type="predicted"/>
<gene>
    <name evidence="2" type="ORF">P8627_12505</name>
</gene>
<dbReference type="SMART" id="SM00530">
    <property type="entry name" value="HTH_XRE"/>
    <property type="match status" value="1"/>
</dbReference>
<dbReference type="Gene3D" id="1.10.260.40">
    <property type="entry name" value="lambda repressor-like DNA-binding domains"/>
    <property type="match status" value="1"/>
</dbReference>
<feature type="domain" description="HTH cro/C1-type" evidence="1">
    <location>
        <begin position="15"/>
        <end position="69"/>
    </location>
</feature>
<dbReference type="InterPro" id="IPR010982">
    <property type="entry name" value="Lambda_DNA-bd_dom_sf"/>
</dbReference>
<sequence length="436" mass="45122">MGRAPSRPAPTGSRLRDRRLAAGIKQVDLAAAAGISPSYLNLIEHNRRAIGGGLLGKLADALGVDRAALSEDGDAPLVGALREAGAAHGLEAEALDEAAELARRHPRWAGLLAHQAEALAGQARMIEALSDRLTHDPALAEALHELLSTVSSIRSTASILAQTPEIDRNWLGRFHVNLDSESRRLAQGAEAVVSYFDREAGRGAARLLPAEIVSRFLDAHGHRFDALEREGAAAIPGLVAELDDPEARAIAEAILAADAADAARLPRARVEAAADPSDLIPGAEGDLALILRRMGLTDPGRGLVVIDASGALVRRKPVAGFPLPVMGAGCPLWPVYAALAQPGRPLVETIETPDGAGWRAHAVAQPLAPASFGAAPVMRATMLLTRAGASAAARPVGPGCRTCPRAGCAARREPSILRLSETGLDSATGGGDTAAT</sequence>
<dbReference type="Proteomes" id="UP001243420">
    <property type="component" value="Chromosome"/>
</dbReference>
<evidence type="ECO:0000313" key="3">
    <source>
        <dbReference type="Proteomes" id="UP001243420"/>
    </source>
</evidence>
<reference evidence="2 3" key="1">
    <citation type="submission" date="2023-04" db="EMBL/GenBank/DDBJ databases">
        <title>Jannaschia ovalis sp. nov., a marine bacterium isolated from sea tidal flat.</title>
        <authorList>
            <person name="Kwon D.Y."/>
            <person name="Kim J.-J."/>
        </authorList>
    </citation>
    <scope>NUCLEOTIDE SEQUENCE [LARGE SCALE GENOMIC DNA]</scope>
    <source>
        <strain evidence="2 3">GRR-S6-38</strain>
    </source>
</reference>
<organism evidence="2 3">
    <name type="scientific">Jannaschia ovalis</name>
    <dbReference type="NCBI Taxonomy" id="3038773"/>
    <lineage>
        <taxon>Bacteria</taxon>
        <taxon>Pseudomonadati</taxon>
        <taxon>Pseudomonadota</taxon>
        <taxon>Alphaproteobacteria</taxon>
        <taxon>Rhodobacterales</taxon>
        <taxon>Roseobacteraceae</taxon>
        <taxon>Jannaschia</taxon>
    </lineage>
</organism>
<dbReference type="Pfam" id="PF09856">
    <property type="entry name" value="ScfRs"/>
    <property type="match status" value="1"/>
</dbReference>
<accession>A0ABY8LCG7</accession>
<dbReference type="RefSeq" id="WP_279964464.1">
    <property type="nucleotide sequence ID" value="NZ_CP122537.1"/>
</dbReference>
<keyword evidence="3" id="KW-1185">Reference proteome</keyword>
<dbReference type="EMBL" id="CP122537">
    <property type="protein sequence ID" value="WGH77849.1"/>
    <property type="molecule type" value="Genomic_DNA"/>
</dbReference>
<name>A0ABY8LCG7_9RHOB</name>
<dbReference type="CDD" id="cd00093">
    <property type="entry name" value="HTH_XRE"/>
    <property type="match status" value="1"/>
</dbReference>